<dbReference type="OrthoDB" id="6021171at2759"/>
<dbReference type="PROSITE" id="PS51534">
    <property type="entry name" value="SEFIR"/>
    <property type="match status" value="1"/>
</dbReference>
<sequence>MLPFSHFLTNKGFRPAIDILDDPIRRLDINKWKDAYLKDPSTMIIVAISPKYKADVEGSVVDNHGLHTKYIHSMMQNEFIQQGSLNFRFIPLLFLNASQKHVPSWLQNTRVYRWPRDTEDVLLRLLKEERYVPPPVRPELTLVIRPVSPGAAATL</sequence>
<dbReference type="InterPro" id="IPR053047">
    <property type="entry name" value="E3_ubiq_ligase_TRAF3IP2"/>
</dbReference>
<feature type="domain" description="SEFIR" evidence="1">
    <location>
        <begin position="1"/>
        <end position="123"/>
    </location>
</feature>
<dbReference type="PANTHER" id="PTHR34257">
    <property type="entry name" value="ADAPTER PROTEIN CIKS"/>
    <property type="match status" value="1"/>
</dbReference>
<organism evidence="2 3">
    <name type="scientific">Liparis tanakae</name>
    <name type="common">Tanaka's snailfish</name>
    <dbReference type="NCBI Taxonomy" id="230148"/>
    <lineage>
        <taxon>Eukaryota</taxon>
        <taxon>Metazoa</taxon>
        <taxon>Chordata</taxon>
        <taxon>Craniata</taxon>
        <taxon>Vertebrata</taxon>
        <taxon>Euteleostomi</taxon>
        <taxon>Actinopterygii</taxon>
        <taxon>Neopterygii</taxon>
        <taxon>Teleostei</taxon>
        <taxon>Neoteleostei</taxon>
        <taxon>Acanthomorphata</taxon>
        <taxon>Eupercaria</taxon>
        <taxon>Perciformes</taxon>
        <taxon>Cottioidei</taxon>
        <taxon>Cottales</taxon>
        <taxon>Liparidae</taxon>
        <taxon>Liparis</taxon>
    </lineage>
</organism>
<evidence type="ECO:0000259" key="1">
    <source>
        <dbReference type="PROSITE" id="PS51534"/>
    </source>
</evidence>
<protein>
    <submittedName>
        <fullName evidence="2">Adapter protein CIKS</fullName>
    </submittedName>
</protein>
<evidence type="ECO:0000313" key="2">
    <source>
        <dbReference type="EMBL" id="TNN26381.1"/>
    </source>
</evidence>
<proteinExistence type="predicted"/>
<dbReference type="Proteomes" id="UP000314294">
    <property type="component" value="Unassembled WGS sequence"/>
</dbReference>
<dbReference type="PANTHER" id="PTHR34257:SF4">
    <property type="entry name" value="ADAPTER PROTEIN CIKS"/>
    <property type="match status" value="1"/>
</dbReference>
<gene>
    <name evidence="2" type="primary">TRAF3IP2_0</name>
    <name evidence="2" type="ORF">EYF80_063482</name>
</gene>
<evidence type="ECO:0000313" key="3">
    <source>
        <dbReference type="Proteomes" id="UP000314294"/>
    </source>
</evidence>
<dbReference type="EMBL" id="SRLO01010352">
    <property type="protein sequence ID" value="TNN26381.1"/>
    <property type="molecule type" value="Genomic_DNA"/>
</dbReference>
<keyword evidence="3" id="KW-1185">Reference proteome</keyword>
<accession>A0A4Z2ECC0</accession>
<dbReference type="GO" id="GO:0006959">
    <property type="term" value="P:humoral immune response"/>
    <property type="evidence" value="ECO:0007669"/>
    <property type="project" value="TreeGrafter"/>
</dbReference>
<name>A0A4Z2ECC0_9TELE</name>
<dbReference type="InterPro" id="IPR013568">
    <property type="entry name" value="SEFIR_dom"/>
</dbReference>
<dbReference type="Pfam" id="PF08357">
    <property type="entry name" value="SEFIR"/>
    <property type="match status" value="1"/>
</dbReference>
<dbReference type="GO" id="GO:0043123">
    <property type="term" value="P:positive regulation of canonical NF-kappaB signal transduction"/>
    <property type="evidence" value="ECO:0007669"/>
    <property type="project" value="TreeGrafter"/>
</dbReference>
<dbReference type="AlphaFoldDB" id="A0A4Z2ECC0"/>
<reference evidence="2 3" key="1">
    <citation type="submission" date="2019-03" db="EMBL/GenBank/DDBJ databases">
        <title>First draft genome of Liparis tanakae, snailfish: a comprehensive survey of snailfish specific genes.</title>
        <authorList>
            <person name="Kim W."/>
            <person name="Song I."/>
            <person name="Jeong J.-H."/>
            <person name="Kim D."/>
            <person name="Kim S."/>
            <person name="Ryu S."/>
            <person name="Song J.Y."/>
            <person name="Lee S.K."/>
        </authorList>
    </citation>
    <scope>NUCLEOTIDE SEQUENCE [LARGE SCALE GENOMIC DNA]</scope>
    <source>
        <tissue evidence="2">Muscle</tissue>
    </source>
</reference>
<comment type="caution">
    <text evidence="2">The sequence shown here is derived from an EMBL/GenBank/DDBJ whole genome shotgun (WGS) entry which is preliminary data.</text>
</comment>